<dbReference type="InParanoid" id="B4CU34"/>
<dbReference type="RefSeq" id="WP_006977524.1">
    <property type="nucleotide sequence ID" value="NZ_ABVL01000001.1"/>
</dbReference>
<feature type="modified residue" description="4-aspartylphosphate" evidence="3">
    <location>
        <position position="56"/>
    </location>
</feature>
<dbReference type="GO" id="GO:0000160">
    <property type="term" value="P:phosphorelay signal transduction system"/>
    <property type="evidence" value="ECO:0007669"/>
    <property type="project" value="InterPro"/>
</dbReference>
<name>B4CU34_9BACT</name>
<dbReference type="CDD" id="cd06170">
    <property type="entry name" value="LuxR_C_like"/>
    <property type="match status" value="1"/>
</dbReference>
<dbReference type="InterPro" id="IPR058245">
    <property type="entry name" value="NreC/VraR/RcsB-like_REC"/>
</dbReference>
<dbReference type="InterPro" id="IPR001789">
    <property type="entry name" value="Sig_transdc_resp-reg_receiver"/>
</dbReference>
<evidence type="ECO:0000256" key="2">
    <source>
        <dbReference type="ARBA" id="ARBA00023125"/>
    </source>
</evidence>
<dbReference type="PRINTS" id="PR00038">
    <property type="entry name" value="HTHLUXR"/>
</dbReference>
<dbReference type="SUPFAM" id="SSF52172">
    <property type="entry name" value="CheY-like"/>
    <property type="match status" value="1"/>
</dbReference>
<evidence type="ECO:0000313" key="7">
    <source>
        <dbReference type="Proteomes" id="UP000005824"/>
    </source>
</evidence>
<protein>
    <submittedName>
        <fullName evidence="6">Two component transcriptional regulator, LuxR family</fullName>
    </submittedName>
</protein>
<dbReference type="GO" id="GO:0006355">
    <property type="term" value="P:regulation of DNA-templated transcription"/>
    <property type="evidence" value="ECO:0007669"/>
    <property type="project" value="InterPro"/>
</dbReference>
<gene>
    <name evidence="6" type="ORF">CfE428DRAFT_0197</name>
</gene>
<dbReference type="STRING" id="497964.CfE428DRAFT_0197"/>
<dbReference type="AlphaFoldDB" id="B4CU34"/>
<evidence type="ECO:0000259" key="4">
    <source>
        <dbReference type="PROSITE" id="PS50043"/>
    </source>
</evidence>
<dbReference type="InterPro" id="IPR016032">
    <property type="entry name" value="Sig_transdc_resp-reg_C-effctor"/>
</dbReference>
<proteinExistence type="predicted"/>
<dbReference type="eggNOG" id="COG2197">
    <property type="taxonomic scope" value="Bacteria"/>
</dbReference>
<dbReference type="PROSITE" id="PS50110">
    <property type="entry name" value="RESPONSE_REGULATORY"/>
    <property type="match status" value="1"/>
</dbReference>
<dbReference type="InterPro" id="IPR000792">
    <property type="entry name" value="Tscrpt_reg_LuxR_C"/>
</dbReference>
<sequence>MPHVWIVEDNAAFRRAATRALSSRSTFCGVRAFERCEDALEALPTADPKPEVILLDVGLPGMDGLQGIREFKAVLPDAAMLVLTVFEDDDKIFRAICAGASGYLLKSEPMNRVAEAIEQALAGGSPMNPRVARRVLEMFSKLNPQGKDYGLTERETAVLELMVEGLGKKQIADRLDLNQHTTDYVMRCIYKKLHVNGMTAAVSMALKEGIIAR</sequence>
<keyword evidence="7" id="KW-1185">Reference proteome</keyword>
<comment type="caution">
    <text evidence="6">The sequence shown here is derived from an EMBL/GenBank/DDBJ whole genome shotgun (WGS) entry which is preliminary data.</text>
</comment>
<evidence type="ECO:0000256" key="1">
    <source>
        <dbReference type="ARBA" id="ARBA00022553"/>
    </source>
</evidence>
<dbReference type="PANTHER" id="PTHR43214:SF37">
    <property type="entry name" value="TRANSCRIPTIONAL REGULATORY PROTEIN YDFI"/>
    <property type="match status" value="1"/>
</dbReference>
<dbReference type="Pfam" id="PF00072">
    <property type="entry name" value="Response_reg"/>
    <property type="match status" value="1"/>
</dbReference>
<organism evidence="6 7">
    <name type="scientific">Chthoniobacter flavus Ellin428</name>
    <dbReference type="NCBI Taxonomy" id="497964"/>
    <lineage>
        <taxon>Bacteria</taxon>
        <taxon>Pseudomonadati</taxon>
        <taxon>Verrucomicrobiota</taxon>
        <taxon>Spartobacteria</taxon>
        <taxon>Chthoniobacterales</taxon>
        <taxon>Chthoniobacteraceae</taxon>
        <taxon>Chthoniobacter</taxon>
    </lineage>
</organism>
<dbReference type="GO" id="GO:0003677">
    <property type="term" value="F:DNA binding"/>
    <property type="evidence" value="ECO:0007669"/>
    <property type="project" value="UniProtKB-KW"/>
</dbReference>
<dbReference type="Proteomes" id="UP000005824">
    <property type="component" value="Unassembled WGS sequence"/>
</dbReference>
<dbReference type="SMART" id="SM00448">
    <property type="entry name" value="REC"/>
    <property type="match status" value="1"/>
</dbReference>
<dbReference type="PROSITE" id="PS50043">
    <property type="entry name" value="HTH_LUXR_2"/>
    <property type="match status" value="1"/>
</dbReference>
<keyword evidence="2" id="KW-0238">DNA-binding</keyword>
<dbReference type="SMART" id="SM00421">
    <property type="entry name" value="HTH_LUXR"/>
    <property type="match status" value="1"/>
</dbReference>
<accession>B4CU34</accession>
<dbReference type="EMBL" id="ABVL01000001">
    <property type="protein sequence ID" value="EDY22072.1"/>
    <property type="molecule type" value="Genomic_DNA"/>
</dbReference>
<evidence type="ECO:0000313" key="6">
    <source>
        <dbReference type="EMBL" id="EDY22072.1"/>
    </source>
</evidence>
<dbReference type="InterPro" id="IPR039420">
    <property type="entry name" value="WalR-like"/>
</dbReference>
<dbReference type="PANTHER" id="PTHR43214">
    <property type="entry name" value="TWO-COMPONENT RESPONSE REGULATOR"/>
    <property type="match status" value="1"/>
</dbReference>
<feature type="domain" description="Response regulatory" evidence="5">
    <location>
        <begin position="3"/>
        <end position="121"/>
    </location>
</feature>
<reference evidence="6 7" key="1">
    <citation type="journal article" date="2011" name="J. Bacteriol.">
        <title>Genome sequence of Chthoniobacter flavus Ellin428, an aerobic heterotrophic soil bacterium.</title>
        <authorList>
            <person name="Kant R."/>
            <person name="van Passel M.W."/>
            <person name="Palva A."/>
            <person name="Lucas S."/>
            <person name="Lapidus A."/>
            <person name="Glavina Del Rio T."/>
            <person name="Dalin E."/>
            <person name="Tice H."/>
            <person name="Bruce D."/>
            <person name="Goodwin L."/>
            <person name="Pitluck S."/>
            <person name="Larimer F.W."/>
            <person name="Land M.L."/>
            <person name="Hauser L."/>
            <person name="Sangwan P."/>
            <person name="de Vos W.M."/>
            <person name="Janssen P.H."/>
            <person name="Smidt H."/>
        </authorList>
    </citation>
    <scope>NUCLEOTIDE SEQUENCE [LARGE SCALE GENOMIC DNA]</scope>
    <source>
        <strain evidence="6 7">Ellin428</strain>
    </source>
</reference>
<dbReference type="CDD" id="cd17535">
    <property type="entry name" value="REC_NarL-like"/>
    <property type="match status" value="1"/>
</dbReference>
<dbReference type="Pfam" id="PF00196">
    <property type="entry name" value="GerE"/>
    <property type="match status" value="1"/>
</dbReference>
<feature type="domain" description="HTH luxR-type" evidence="4">
    <location>
        <begin position="144"/>
        <end position="209"/>
    </location>
</feature>
<dbReference type="InterPro" id="IPR011006">
    <property type="entry name" value="CheY-like_superfamily"/>
</dbReference>
<evidence type="ECO:0000256" key="3">
    <source>
        <dbReference type="PROSITE-ProRule" id="PRU00169"/>
    </source>
</evidence>
<keyword evidence="1 3" id="KW-0597">Phosphoprotein</keyword>
<evidence type="ECO:0000259" key="5">
    <source>
        <dbReference type="PROSITE" id="PS50110"/>
    </source>
</evidence>
<dbReference type="SUPFAM" id="SSF46894">
    <property type="entry name" value="C-terminal effector domain of the bipartite response regulators"/>
    <property type="match status" value="1"/>
</dbReference>
<dbReference type="Gene3D" id="3.40.50.2300">
    <property type="match status" value="1"/>
</dbReference>